<evidence type="ECO:0000256" key="1">
    <source>
        <dbReference type="SAM" id="MobiDB-lite"/>
    </source>
</evidence>
<dbReference type="GeneID" id="91088751"/>
<accession>A0A1E3ILS1</accession>
<evidence type="ECO:0000313" key="3">
    <source>
        <dbReference type="Proteomes" id="UP000094043"/>
    </source>
</evidence>
<keyword evidence="3" id="KW-1185">Reference proteome</keyword>
<dbReference type="KEGG" id="cdep:91088751"/>
<feature type="region of interest" description="Disordered" evidence="1">
    <location>
        <begin position="1"/>
        <end position="38"/>
    </location>
</feature>
<dbReference type="AlphaFoldDB" id="A0A1E3ILS1"/>
<gene>
    <name evidence="2" type="ORF">L203_104541</name>
</gene>
<reference evidence="2" key="3">
    <citation type="submission" date="2024-01" db="EMBL/GenBank/DDBJ databases">
        <authorList>
            <person name="Coelho M.A."/>
            <person name="David-Palma M."/>
            <person name="Shea T."/>
            <person name="Sun S."/>
            <person name="Cuomo C.A."/>
            <person name="Heitman J."/>
        </authorList>
    </citation>
    <scope>NUCLEOTIDE SEQUENCE</scope>
    <source>
        <strain evidence="2">CBS 7841</strain>
    </source>
</reference>
<dbReference type="OrthoDB" id="2576388at2759"/>
<reference evidence="2" key="1">
    <citation type="submission" date="2016-06" db="EMBL/GenBank/DDBJ databases">
        <authorList>
            <person name="Cuomo C."/>
            <person name="Litvintseva A."/>
            <person name="Heitman J."/>
            <person name="Chen Y."/>
            <person name="Sun S."/>
            <person name="Springer D."/>
            <person name="Dromer F."/>
            <person name="Young S."/>
            <person name="Zeng Q."/>
            <person name="Chapman S."/>
            <person name="Gujja S."/>
            <person name="Saif S."/>
            <person name="Birren B."/>
        </authorList>
    </citation>
    <scope>NUCLEOTIDE SEQUENCE</scope>
    <source>
        <strain evidence="2">CBS 7841</strain>
    </source>
</reference>
<dbReference type="VEuPathDB" id="FungiDB:L203_02262"/>
<reference evidence="2" key="2">
    <citation type="journal article" date="2022" name="Elife">
        <title>Obligate sexual reproduction of a homothallic fungus closely related to the Cryptococcus pathogenic species complex.</title>
        <authorList>
            <person name="Passer A.R."/>
            <person name="Clancey S.A."/>
            <person name="Shea T."/>
            <person name="David-Palma M."/>
            <person name="Averette A.F."/>
            <person name="Boekhout T."/>
            <person name="Porcel B.M."/>
            <person name="Nowrousian M."/>
            <person name="Cuomo C.A."/>
            <person name="Sun S."/>
            <person name="Heitman J."/>
            <person name="Coelho M.A."/>
        </authorList>
    </citation>
    <scope>NUCLEOTIDE SEQUENCE</scope>
    <source>
        <strain evidence="2">CBS 7841</strain>
    </source>
</reference>
<sequence length="171" mass="18839">MNDKHSRPKSLSPKVSFAPMLPTPPLTPSISSPSVPCSPIKRSEAMSAVKIPTVSSSSSYSNSLQIPLKAHLAFLHPATPANILSFCATRLLSRERPYGFDEDRDWVPIQMCEEGFDLQTVGLGREASKSMRKGQNGPGRAVDERLEKQYEVARRSFKLLEVMAPRRGSAL</sequence>
<feature type="compositionally biased region" description="Low complexity" evidence="1">
    <location>
        <begin position="28"/>
        <end position="38"/>
    </location>
</feature>
<proteinExistence type="predicted"/>
<dbReference type="RefSeq" id="XP_066070019.1">
    <property type="nucleotide sequence ID" value="XM_066213922.1"/>
</dbReference>
<dbReference type="EMBL" id="CP143788">
    <property type="protein sequence ID" value="WVN89319.1"/>
    <property type="molecule type" value="Genomic_DNA"/>
</dbReference>
<name>A0A1E3ILS1_9TREE</name>
<protein>
    <submittedName>
        <fullName evidence="2">Uncharacterized protein</fullName>
    </submittedName>
</protein>
<dbReference type="Proteomes" id="UP000094043">
    <property type="component" value="Chromosome 5"/>
</dbReference>
<evidence type="ECO:0000313" key="2">
    <source>
        <dbReference type="EMBL" id="WVN89319.1"/>
    </source>
</evidence>
<organism evidence="2 3">
    <name type="scientific">Cryptococcus depauperatus CBS 7841</name>
    <dbReference type="NCBI Taxonomy" id="1295531"/>
    <lineage>
        <taxon>Eukaryota</taxon>
        <taxon>Fungi</taxon>
        <taxon>Dikarya</taxon>
        <taxon>Basidiomycota</taxon>
        <taxon>Agaricomycotina</taxon>
        <taxon>Tremellomycetes</taxon>
        <taxon>Tremellales</taxon>
        <taxon>Cryptococcaceae</taxon>
        <taxon>Cryptococcus</taxon>
    </lineage>
</organism>